<gene>
    <name evidence="1" type="ORF">BDP55DRAFT_625708</name>
</gene>
<comment type="caution">
    <text evidence="1">The sequence shown here is derived from an EMBL/GenBank/DDBJ whole genome shotgun (WGS) entry which is preliminary data.</text>
</comment>
<reference evidence="1" key="1">
    <citation type="submission" date="2021-06" db="EMBL/GenBank/DDBJ databases">
        <title>Comparative genomics, transcriptomics and evolutionary studies reveal genomic signatures of adaptation to plant cell wall in hemibiotrophic fungi.</title>
        <authorList>
            <consortium name="DOE Joint Genome Institute"/>
            <person name="Baroncelli R."/>
            <person name="Diaz J.F."/>
            <person name="Benocci T."/>
            <person name="Peng M."/>
            <person name="Battaglia E."/>
            <person name="Haridas S."/>
            <person name="Andreopoulos W."/>
            <person name="Labutti K."/>
            <person name="Pangilinan J."/>
            <person name="Floch G.L."/>
            <person name="Makela M.R."/>
            <person name="Henrissat B."/>
            <person name="Grigoriev I.V."/>
            <person name="Crouch J.A."/>
            <person name="De Vries R.P."/>
            <person name="Sukno S.A."/>
            <person name="Thon M.R."/>
        </authorList>
    </citation>
    <scope>NUCLEOTIDE SEQUENCE</scope>
    <source>
        <strain evidence="1">CBS 193.32</strain>
    </source>
</reference>
<protein>
    <submittedName>
        <fullName evidence="1">Uncharacterized protein</fullName>
    </submittedName>
</protein>
<sequence>MNAAASLYFAHFPIPSRAFRLAWAAPSQLSKLTSSIQTVTSPTSTHKKQHQQKSKTYNTRYSLVVTDPTTDPALIGLSMGERTGSRVFQWDEGIVILKSPDTNTKRMQSQPALVRIIEVDWNTTHRDPYVLRWFCFPLAVLEYSVKNHGLAMTAASARMGFRHTENRH</sequence>
<dbReference type="RefSeq" id="XP_060437250.1">
    <property type="nucleotide sequence ID" value="XM_060571516.1"/>
</dbReference>
<proteinExistence type="predicted"/>
<dbReference type="Proteomes" id="UP001224890">
    <property type="component" value="Unassembled WGS sequence"/>
</dbReference>
<evidence type="ECO:0000313" key="2">
    <source>
        <dbReference type="Proteomes" id="UP001224890"/>
    </source>
</evidence>
<keyword evidence="2" id="KW-1185">Reference proteome</keyword>
<name>A0AAJ0B0A7_9PEZI</name>
<evidence type="ECO:0000313" key="1">
    <source>
        <dbReference type="EMBL" id="KAK1701495.1"/>
    </source>
</evidence>
<accession>A0AAJ0B0A7</accession>
<dbReference type="EMBL" id="JAHMHR010000001">
    <property type="protein sequence ID" value="KAK1701495.1"/>
    <property type="molecule type" value="Genomic_DNA"/>
</dbReference>
<dbReference type="GeneID" id="85456042"/>
<dbReference type="AlphaFoldDB" id="A0AAJ0B0A7"/>
<organism evidence="1 2">
    <name type="scientific">Colletotrichum godetiae</name>
    <dbReference type="NCBI Taxonomy" id="1209918"/>
    <lineage>
        <taxon>Eukaryota</taxon>
        <taxon>Fungi</taxon>
        <taxon>Dikarya</taxon>
        <taxon>Ascomycota</taxon>
        <taxon>Pezizomycotina</taxon>
        <taxon>Sordariomycetes</taxon>
        <taxon>Hypocreomycetidae</taxon>
        <taxon>Glomerellales</taxon>
        <taxon>Glomerellaceae</taxon>
        <taxon>Colletotrichum</taxon>
        <taxon>Colletotrichum acutatum species complex</taxon>
    </lineage>
</organism>